<evidence type="ECO:0000313" key="6">
    <source>
        <dbReference type="Proteomes" id="UP000358159"/>
    </source>
</evidence>
<dbReference type="EMBL" id="QRKB01000024">
    <property type="protein sequence ID" value="RHH81641.1"/>
    <property type="molecule type" value="Genomic_DNA"/>
</dbReference>
<dbReference type="RefSeq" id="WP_118066401.1">
    <property type="nucleotide sequence ID" value="NZ_CP156892.1"/>
</dbReference>
<dbReference type="EMBL" id="VZAZ01000049">
    <property type="protein sequence ID" value="MQO56249.1"/>
    <property type="molecule type" value="Genomic_DNA"/>
</dbReference>
<accession>A0A3R6EGM3</accession>
<protein>
    <recommendedName>
        <fullName evidence="7">Phage late control D family protein</fullName>
    </recommendedName>
</protein>
<dbReference type="SUPFAM" id="SSF69279">
    <property type="entry name" value="Phage tail proteins"/>
    <property type="match status" value="1"/>
</dbReference>
<evidence type="ECO:0000313" key="2">
    <source>
        <dbReference type="EMBL" id="RGW40682.1"/>
    </source>
</evidence>
<comment type="caution">
    <text evidence="3">The sequence shown here is derived from an EMBL/GenBank/DDBJ whole genome shotgun (WGS) entry which is preliminary data.</text>
</comment>
<organism evidence="3 5">
    <name type="scientific">Segatella copri</name>
    <dbReference type="NCBI Taxonomy" id="165179"/>
    <lineage>
        <taxon>Bacteria</taxon>
        <taxon>Pseudomonadati</taxon>
        <taxon>Bacteroidota</taxon>
        <taxon>Bacteroidia</taxon>
        <taxon>Bacteroidales</taxon>
        <taxon>Prevotellaceae</taxon>
        <taxon>Segatella</taxon>
    </lineage>
</organism>
<evidence type="ECO:0000313" key="4">
    <source>
        <dbReference type="Proteomes" id="UP000283785"/>
    </source>
</evidence>
<evidence type="ECO:0000313" key="5">
    <source>
        <dbReference type="Proteomes" id="UP000284548"/>
    </source>
</evidence>
<sequence length="317" mass="35547">MYTMAFDIRIGTYKLCMIDKVEIHRSVELLADTAVITLPASEYNHALQVEDKLKRGDKVIITLGYEEAGLETEFEGWLQRISTDGGNVKLYCEDDIFLFRKDMKNEVLQKVALKDLLAKVVSGCGLSFKVECSYSWTYGKFVINNATGYDVLKKVQEECGADIYLQDETLHIHPPGEKMGVECFYDFALNVEEDNLTYHRAEDKKVQVIVKALMPDGTVKEVETGATGGDKIEIKCATNDEPSMKARGELEVKRRSFDGYEGSITGWLIPVCRPSDSVTLHDADYPYKDGTYFVTAVDTEFSSAGGKRKVSLGFRLS</sequence>
<reference evidence="4 5" key="1">
    <citation type="submission" date="2018-08" db="EMBL/GenBank/DDBJ databases">
        <title>A genome reference for cultivated species of the human gut microbiota.</title>
        <authorList>
            <person name="Zou Y."/>
            <person name="Xue W."/>
            <person name="Luo G."/>
        </authorList>
    </citation>
    <scope>NUCLEOTIDE SEQUENCE [LARGE SCALE GENOMIC DNA]</scope>
    <source>
        <strain evidence="2 4">AF12-50</strain>
        <strain evidence="3 5">AM16-54</strain>
    </source>
</reference>
<evidence type="ECO:0008006" key="7">
    <source>
        <dbReference type="Google" id="ProtNLM"/>
    </source>
</evidence>
<evidence type="ECO:0000313" key="1">
    <source>
        <dbReference type="EMBL" id="MQO56249.1"/>
    </source>
</evidence>
<dbReference type="Proteomes" id="UP000283785">
    <property type="component" value="Unassembled WGS sequence"/>
</dbReference>
<reference evidence="1 6" key="2">
    <citation type="submission" date="2019-09" db="EMBL/GenBank/DDBJ databases">
        <title>Distinct polysaccharide growth profiles of human intestinal Prevotella copri isolates.</title>
        <authorList>
            <person name="Fehlner-Peach H."/>
            <person name="Magnabosco C."/>
            <person name="Raghavan V."/>
            <person name="Scher J.U."/>
            <person name="Tett A."/>
            <person name="Cox L.M."/>
            <person name="Gottsegen C."/>
            <person name="Watters A."/>
            <person name="Wiltshire- Gordon J.D."/>
            <person name="Segata N."/>
            <person name="Bonneau R."/>
            <person name="Littman D.R."/>
        </authorList>
    </citation>
    <scope>NUCLEOTIDE SEQUENCE [LARGE SCALE GENOMIC DNA]</scope>
    <source>
        <strain evidence="1 6">BVe41219</strain>
    </source>
</reference>
<dbReference type="AlphaFoldDB" id="A0A3R6EGM3"/>
<evidence type="ECO:0000313" key="3">
    <source>
        <dbReference type="EMBL" id="RHH81641.1"/>
    </source>
</evidence>
<dbReference type="Proteomes" id="UP000358159">
    <property type="component" value="Unassembled WGS sequence"/>
</dbReference>
<proteinExistence type="predicted"/>
<gene>
    <name evidence="3" type="ORF">DW192_09910</name>
    <name evidence="2" type="ORF">DWV76_13865</name>
    <name evidence="1" type="ORF">F7D42_11150</name>
</gene>
<dbReference type="Proteomes" id="UP000284548">
    <property type="component" value="Unassembled WGS sequence"/>
</dbReference>
<dbReference type="EMBL" id="QSAG01000037">
    <property type="protein sequence ID" value="RGW40682.1"/>
    <property type="molecule type" value="Genomic_DNA"/>
</dbReference>
<name>A0A3R6EGM3_9BACT</name>